<accession>A0A9N9NEY5</accession>
<dbReference type="OrthoDB" id="2423533at2759"/>
<keyword evidence="4" id="KW-1185">Reference proteome</keyword>
<evidence type="ECO:0000256" key="1">
    <source>
        <dbReference type="SAM" id="Coils"/>
    </source>
</evidence>
<gene>
    <name evidence="3" type="ORF">FCALED_LOCUS14785</name>
</gene>
<name>A0A9N9NEY5_9GLOM</name>
<organism evidence="3 4">
    <name type="scientific">Funneliformis caledonium</name>
    <dbReference type="NCBI Taxonomy" id="1117310"/>
    <lineage>
        <taxon>Eukaryota</taxon>
        <taxon>Fungi</taxon>
        <taxon>Fungi incertae sedis</taxon>
        <taxon>Mucoromycota</taxon>
        <taxon>Glomeromycotina</taxon>
        <taxon>Glomeromycetes</taxon>
        <taxon>Glomerales</taxon>
        <taxon>Glomeraceae</taxon>
        <taxon>Funneliformis</taxon>
    </lineage>
</organism>
<dbReference type="Proteomes" id="UP000789570">
    <property type="component" value="Unassembled WGS sequence"/>
</dbReference>
<evidence type="ECO:0000313" key="3">
    <source>
        <dbReference type="EMBL" id="CAG8727808.1"/>
    </source>
</evidence>
<reference evidence="3" key="1">
    <citation type="submission" date="2021-06" db="EMBL/GenBank/DDBJ databases">
        <authorList>
            <person name="Kallberg Y."/>
            <person name="Tangrot J."/>
            <person name="Rosling A."/>
        </authorList>
    </citation>
    <scope>NUCLEOTIDE SEQUENCE</scope>
    <source>
        <strain evidence="3">UK204</strain>
    </source>
</reference>
<protein>
    <submittedName>
        <fullName evidence="3">1538_t:CDS:1</fullName>
    </submittedName>
</protein>
<evidence type="ECO:0000256" key="2">
    <source>
        <dbReference type="SAM" id="MobiDB-lite"/>
    </source>
</evidence>
<feature type="region of interest" description="Disordered" evidence="2">
    <location>
        <begin position="47"/>
        <end position="71"/>
    </location>
</feature>
<evidence type="ECO:0000313" key="4">
    <source>
        <dbReference type="Proteomes" id="UP000789570"/>
    </source>
</evidence>
<comment type="caution">
    <text evidence="3">The sequence shown here is derived from an EMBL/GenBank/DDBJ whole genome shotgun (WGS) entry which is preliminary data.</text>
</comment>
<feature type="compositionally biased region" description="Basic and acidic residues" evidence="2">
    <location>
        <begin position="62"/>
        <end position="71"/>
    </location>
</feature>
<feature type="coiled-coil region" evidence="1">
    <location>
        <begin position="8"/>
        <end position="35"/>
    </location>
</feature>
<dbReference type="AlphaFoldDB" id="A0A9N9NEY5"/>
<proteinExistence type="predicted"/>
<feature type="non-terminal residue" evidence="3">
    <location>
        <position position="1"/>
    </location>
</feature>
<dbReference type="EMBL" id="CAJVPQ010011565">
    <property type="protein sequence ID" value="CAG8727808.1"/>
    <property type="molecule type" value="Genomic_DNA"/>
</dbReference>
<sequence>LKSSQESNQFLIEINEEFDRKNNKLKEDLNKYQSAEFLKDLYESLNFESSESSSDESSESSLDEKDKEVNE</sequence>
<keyword evidence="1" id="KW-0175">Coiled coil</keyword>